<keyword evidence="1" id="KW-0802">TPR repeat</keyword>
<dbReference type="PANTHER" id="PTHR10098">
    <property type="entry name" value="RAPSYN-RELATED"/>
    <property type="match status" value="1"/>
</dbReference>
<dbReference type="InterPro" id="IPR005467">
    <property type="entry name" value="His_kinase_dom"/>
</dbReference>
<feature type="transmembrane region" description="Helical" evidence="2">
    <location>
        <begin position="351"/>
        <end position="368"/>
    </location>
</feature>
<dbReference type="Pfam" id="PF07730">
    <property type="entry name" value="HisKA_3"/>
    <property type="match status" value="1"/>
</dbReference>
<feature type="repeat" description="TPR" evidence="1">
    <location>
        <begin position="185"/>
        <end position="218"/>
    </location>
</feature>
<feature type="repeat" description="TPR" evidence="1">
    <location>
        <begin position="105"/>
        <end position="138"/>
    </location>
</feature>
<dbReference type="InterPro" id="IPR019734">
    <property type="entry name" value="TPR_rpt"/>
</dbReference>
<dbReference type="GO" id="GO:0046983">
    <property type="term" value="F:protein dimerization activity"/>
    <property type="evidence" value="ECO:0007669"/>
    <property type="project" value="InterPro"/>
</dbReference>
<dbReference type="SUPFAM" id="SSF48452">
    <property type="entry name" value="TPR-like"/>
    <property type="match status" value="2"/>
</dbReference>
<dbReference type="Pfam" id="PF02518">
    <property type="entry name" value="HATPase_c"/>
    <property type="match status" value="1"/>
</dbReference>
<accession>A0A4R5CM43</accession>
<dbReference type="Gene3D" id="1.25.40.10">
    <property type="entry name" value="Tetratricopeptide repeat domain"/>
    <property type="match status" value="2"/>
</dbReference>
<dbReference type="PROSITE" id="PS50109">
    <property type="entry name" value="HIS_KIN"/>
    <property type="match status" value="1"/>
</dbReference>
<dbReference type="InterPro" id="IPR011990">
    <property type="entry name" value="TPR-like_helical_dom_sf"/>
</dbReference>
<dbReference type="InterPro" id="IPR011712">
    <property type="entry name" value="Sig_transdc_His_kin_sub3_dim/P"/>
</dbReference>
<evidence type="ECO:0000256" key="1">
    <source>
        <dbReference type="PROSITE-ProRule" id="PRU00339"/>
    </source>
</evidence>
<dbReference type="Gene3D" id="3.30.565.10">
    <property type="entry name" value="Histidine kinase-like ATPase, C-terminal domain"/>
    <property type="match status" value="1"/>
</dbReference>
<feature type="domain" description="Histidine kinase" evidence="3">
    <location>
        <begin position="398"/>
        <end position="589"/>
    </location>
</feature>
<dbReference type="AlphaFoldDB" id="A0A4R5CM43"/>
<comment type="caution">
    <text evidence="4">The sequence shown here is derived from an EMBL/GenBank/DDBJ whole genome shotgun (WGS) entry which is preliminary data.</text>
</comment>
<evidence type="ECO:0000256" key="2">
    <source>
        <dbReference type="SAM" id="Phobius"/>
    </source>
</evidence>
<sequence>MKKQIILLLVIGQSYFVYSQFTSNAENKLLYGEELYSKGNYQEAILQFKKCIAIFKKSNENQLLGKTYNNLGRALSQTGNSEEALTNYLLSLLFSKQTNDNLGIAKTYKNIGALYAEQKDFENAMHYYNSSFKLSKQLHNLSLMADCQNNMGVVYEQQIKYNKALQMYSKALAIYISKGDEQKISMVYNNLAIVYKYLKNYPEAIKNYKSALILSEKLGDQFMVAANQNNLGNVYALTHNYQKSLELCKLANTNAKAINAQEVIIESYDGISIAYEKLDQFTDAIKYRKLYELEKDNYINSERSDLLAEKHIKYETQKKVDEIKLLNQAGKIRELKIKEQDFKITKKNHQITAFIILLLGLISIAYFWKKSQKFKNQLINEKIIRETEEQERIRIAKDIHDDLGSGLTKINFLSEIIFQKTHHLPEIRNNSESVKETAKKLIDNMRDLIWALNPDNSTIANLLSRMREYATDYLEDYPIELHNFFPENLPETPITKEANRELFMVVKECLNNIVKHSKATDVFFTVNIKTDDLTFSIKDNGIGLDCETDKKGNGLLNMQSRLLKIGGICSVISEPNNGTLITITYPLNQKFKNN</sequence>
<evidence type="ECO:0000313" key="4">
    <source>
        <dbReference type="EMBL" id="TDD98584.1"/>
    </source>
</evidence>
<keyword evidence="2" id="KW-0812">Transmembrane</keyword>
<reference evidence="4 5" key="1">
    <citation type="submission" date="2019-03" db="EMBL/GenBank/DDBJ databases">
        <title>Flavobacterium AR-3-4 sp. nov. isolated from arctic soil.</title>
        <authorList>
            <person name="Chaudhary D.K."/>
        </authorList>
    </citation>
    <scope>NUCLEOTIDE SEQUENCE [LARGE SCALE GENOMIC DNA]</scope>
    <source>
        <strain evidence="4 5">AR-3-4</strain>
    </source>
</reference>
<name>A0A4R5CM43_9FLAO</name>
<dbReference type="Pfam" id="PF13424">
    <property type="entry name" value="TPR_12"/>
    <property type="match status" value="2"/>
</dbReference>
<dbReference type="CDD" id="cd16917">
    <property type="entry name" value="HATPase_UhpB-NarQ-NarX-like"/>
    <property type="match status" value="1"/>
</dbReference>
<dbReference type="GO" id="GO:0000155">
    <property type="term" value="F:phosphorelay sensor kinase activity"/>
    <property type="evidence" value="ECO:0007669"/>
    <property type="project" value="InterPro"/>
</dbReference>
<dbReference type="PROSITE" id="PS50005">
    <property type="entry name" value="TPR"/>
    <property type="match status" value="3"/>
</dbReference>
<dbReference type="Gene3D" id="1.20.5.1930">
    <property type="match status" value="1"/>
</dbReference>
<dbReference type="SUPFAM" id="SSF55874">
    <property type="entry name" value="ATPase domain of HSP90 chaperone/DNA topoisomerase II/histidine kinase"/>
    <property type="match status" value="1"/>
</dbReference>
<proteinExistence type="predicted"/>
<dbReference type="GO" id="GO:0016020">
    <property type="term" value="C:membrane"/>
    <property type="evidence" value="ECO:0007669"/>
    <property type="project" value="InterPro"/>
</dbReference>
<dbReference type="EMBL" id="SMFK01000002">
    <property type="protein sequence ID" value="TDD98584.1"/>
    <property type="molecule type" value="Genomic_DNA"/>
</dbReference>
<dbReference type="InterPro" id="IPR003594">
    <property type="entry name" value="HATPase_dom"/>
</dbReference>
<protein>
    <submittedName>
        <fullName evidence="4">Tetratricopeptide repeat protein</fullName>
    </submittedName>
</protein>
<evidence type="ECO:0000259" key="3">
    <source>
        <dbReference type="PROSITE" id="PS50109"/>
    </source>
</evidence>
<dbReference type="SMART" id="SM00028">
    <property type="entry name" value="TPR"/>
    <property type="match status" value="7"/>
</dbReference>
<feature type="repeat" description="TPR" evidence="1">
    <location>
        <begin position="145"/>
        <end position="178"/>
    </location>
</feature>
<organism evidence="4 5">
    <name type="scientific">Flavobacterium cellulosilyticum</name>
    <dbReference type="NCBI Taxonomy" id="2541731"/>
    <lineage>
        <taxon>Bacteria</taxon>
        <taxon>Pseudomonadati</taxon>
        <taxon>Bacteroidota</taxon>
        <taxon>Flavobacteriia</taxon>
        <taxon>Flavobacteriales</taxon>
        <taxon>Flavobacteriaceae</taxon>
        <taxon>Flavobacterium</taxon>
    </lineage>
</organism>
<dbReference type="OrthoDB" id="9778366at2"/>
<keyword evidence="2" id="KW-0472">Membrane</keyword>
<dbReference type="Proteomes" id="UP000295479">
    <property type="component" value="Unassembled WGS sequence"/>
</dbReference>
<gene>
    <name evidence="4" type="ORF">E0F76_05515</name>
</gene>
<keyword evidence="2" id="KW-1133">Transmembrane helix</keyword>
<evidence type="ECO:0000313" key="5">
    <source>
        <dbReference type="Proteomes" id="UP000295479"/>
    </source>
</evidence>
<keyword evidence="5" id="KW-1185">Reference proteome</keyword>
<dbReference type="InterPro" id="IPR036890">
    <property type="entry name" value="HATPase_C_sf"/>
</dbReference>
<dbReference type="RefSeq" id="WP_132002493.1">
    <property type="nucleotide sequence ID" value="NZ_SMFK01000002.1"/>
</dbReference>